<comment type="caution">
    <text evidence="3">The sequence shown here is derived from an EMBL/GenBank/DDBJ whole genome shotgun (WGS) entry which is preliminary data.</text>
</comment>
<evidence type="ECO:0000313" key="3">
    <source>
        <dbReference type="EMBL" id="CAG02630.1"/>
    </source>
</evidence>
<feature type="region of interest" description="Disordered" evidence="1">
    <location>
        <begin position="1005"/>
        <end position="1046"/>
    </location>
</feature>
<dbReference type="GO" id="GO:0005737">
    <property type="term" value="C:cytoplasm"/>
    <property type="evidence" value="ECO:0007669"/>
    <property type="project" value="TreeGrafter"/>
</dbReference>
<dbReference type="SMART" id="SM00327">
    <property type="entry name" value="VWA"/>
    <property type="match status" value="1"/>
</dbReference>
<evidence type="ECO:0000256" key="1">
    <source>
        <dbReference type="SAM" id="MobiDB-lite"/>
    </source>
</evidence>
<dbReference type="PROSITE" id="PS50234">
    <property type="entry name" value="VWFA"/>
    <property type="match status" value="1"/>
</dbReference>
<dbReference type="PANTHER" id="PTHR21610:SF9">
    <property type="entry name" value="VON WILLEBRAND FACTOR A DOMAIN-CONTAINING PROTEIN 8"/>
    <property type="match status" value="1"/>
</dbReference>
<dbReference type="SUPFAM" id="SSF52540">
    <property type="entry name" value="P-loop containing nucleoside triphosphate hydrolases"/>
    <property type="match status" value="2"/>
</dbReference>
<dbReference type="Gene3D" id="3.40.50.300">
    <property type="entry name" value="P-loop containing nucleotide triphosphate hydrolases"/>
    <property type="match status" value="2"/>
</dbReference>
<dbReference type="Pfam" id="PF07728">
    <property type="entry name" value="AAA_5"/>
    <property type="match status" value="3"/>
</dbReference>
<feature type="non-terminal residue" evidence="3">
    <location>
        <position position="1"/>
    </location>
</feature>
<protein>
    <submittedName>
        <fullName evidence="3">(spotted green pufferfish) hypothetical protein</fullName>
    </submittedName>
</protein>
<feature type="compositionally biased region" description="Gly residues" evidence="1">
    <location>
        <begin position="1027"/>
        <end position="1045"/>
    </location>
</feature>
<dbReference type="PANTHER" id="PTHR21610">
    <property type="entry name" value="VON WILLEBRAND FACTOR A DOMAIN-CONTAINING PROTEIN 8"/>
    <property type="match status" value="1"/>
</dbReference>
<name>Q4S9Q2_TETNG</name>
<dbReference type="InterPro" id="IPR027417">
    <property type="entry name" value="P-loop_NTPase"/>
</dbReference>
<dbReference type="OrthoDB" id="5186at2759"/>
<reference evidence="3" key="1">
    <citation type="journal article" date="2004" name="Nature">
        <title>Genome duplication in the teleost fish Tetraodon nigroviridis reveals the early vertebrate proto-karyotype.</title>
        <authorList>
            <person name="Jaillon O."/>
            <person name="Aury J.-M."/>
            <person name="Brunet F."/>
            <person name="Petit J.-L."/>
            <person name="Stange-Thomann N."/>
            <person name="Mauceli E."/>
            <person name="Bouneau L."/>
            <person name="Fischer C."/>
            <person name="Ozouf-Costaz C."/>
            <person name="Bernot A."/>
            <person name="Nicaud S."/>
            <person name="Jaffe D."/>
            <person name="Fisher S."/>
            <person name="Lutfalla G."/>
            <person name="Dossat C."/>
            <person name="Segurens B."/>
            <person name="Dasilva C."/>
            <person name="Salanoubat M."/>
            <person name="Levy M."/>
            <person name="Boudet N."/>
            <person name="Castellano S."/>
            <person name="Anthouard V."/>
            <person name="Jubin C."/>
            <person name="Castelli V."/>
            <person name="Katinka M."/>
            <person name="Vacherie B."/>
            <person name="Biemont C."/>
            <person name="Skalli Z."/>
            <person name="Cattolico L."/>
            <person name="Poulain J."/>
            <person name="De Berardinis V."/>
            <person name="Cruaud C."/>
            <person name="Duprat S."/>
            <person name="Brottier P."/>
            <person name="Coutanceau J.-P."/>
            <person name="Gouzy J."/>
            <person name="Parra G."/>
            <person name="Lardier G."/>
            <person name="Chapple C."/>
            <person name="McKernan K.J."/>
            <person name="McEwan P."/>
            <person name="Bosak S."/>
            <person name="Kellis M."/>
            <person name="Volff J.-N."/>
            <person name="Guigo R."/>
            <person name="Zody M.C."/>
            <person name="Mesirov J."/>
            <person name="Lindblad-Toh K."/>
            <person name="Birren B."/>
            <person name="Nusbaum C."/>
            <person name="Kahn D."/>
            <person name="Robinson-Rechavi M."/>
            <person name="Laudet V."/>
            <person name="Schachter V."/>
            <person name="Quetier F."/>
            <person name="Saurin W."/>
            <person name="Scarpelli C."/>
            <person name="Wincker P."/>
            <person name="Lander E.S."/>
            <person name="Weissenbach J."/>
            <person name="Roest Crollius H."/>
        </authorList>
    </citation>
    <scope>NUCLEOTIDE SEQUENCE [LARGE SCALE GENOMIC DNA]</scope>
</reference>
<dbReference type="GO" id="GO:0016887">
    <property type="term" value="F:ATP hydrolysis activity"/>
    <property type="evidence" value="ECO:0007669"/>
    <property type="project" value="InterPro"/>
</dbReference>
<dbReference type="InterPro" id="IPR002035">
    <property type="entry name" value="VWF_A"/>
</dbReference>
<dbReference type="EMBL" id="CAAE01014695">
    <property type="protein sequence ID" value="CAG02630.1"/>
    <property type="molecule type" value="Genomic_DNA"/>
</dbReference>
<dbReference type="InterPro" id="IPR039891">
    <property type="entry name" value="VWA8"/>
</dbReference>
<proteinExistence type="predicted"/>
<gene>
    <name evidence="3" type="ORF">GSTENG00021785001</name>
</gene>
<dbReference type="InterPro" id="IPR036465">
    <property type="entry name" value="vWFA_dom_sf"/>
</dbReference>
<feature type="domain" description="VWFA" evidence="2">
    <location>
        <begin position="1131"/>
        <end position="1313"/>
    </location>
</feature>
<dbReference type="FunFam" id="3.40.50.300:FF:000587">
    <property type="entry name" value="von Willebrand factor A domain containing 8"/>
    <property type="match status" value="1"/>
</dbReference>
<accession>Q4S9Q2</accession>
<organism evidence="3">
    <name type="scientific">Tetraodon nigroviridis</name>
    <name type="common">Spotted green pufferfish</name>
    <name type="synonym">Chelonodon nigroviridis</name>
    <dbReference type="NCBI Taxonomy" id="99883"/>
    <lineage>
        <taxon>Eukaryota</taxon>
        <taxon>Metazoa</taxon>
        <taxon>Chordata</taxon>
        <taxon>Craniata</taxon>
        <taxon>Vertebrata</taxon>
        <taxon>Euteleostomi</taxon>
        <taxon>Actinopterygii</taxon>
        <taxon>Neopterygii</taxon>
        <taxon>Teleostei</taxon>
        <taxon>Neoteleostei</taxon>
        <taxon>Acanthomorphata</taxon>
        <taxon>Eupercaria</taxon>
        <taxon>Tetraodontiformes</taxon>
        <taxon>Tetradontoidea</taxon>
        <taxon>Tetraodontidae</taxon>
        <taxon>Tetraodon</taxon>
    </lineage>
</organism>
<evidence type="ECO:0000259" key="2">
    <source>
        <dbReference type="PROSITE" id="PS50234"/>
    </source>
</evidence>
<dbReference type="SUPFAM" id="SSF53300">
    <property type="entry name" value="vWA-like"/>
    <property type="match status" value="1"/>
</dbReference>
<dbReference type="GO" id="GO:0005524">
    <property type="term" value="F:ATP binding"/>
    <property type="evidence" value="ECO:0007669"/>
    <property type="project" value="InterPro"/>
</dbReference>
<dbReference type="InterPro" id="IPR011704">
    <property type="entry name" value="ATPase_dyneun-rel_AAA"/>
</dbReference>
<dbReference type="KEGG" id="tng:GSTEN00021785G001"/>
<reference evidence="3" key="2">
    <citation type="submission" date="2004-02" db="EMBL/GenBank/DDBJ databases">
        <authorList>
            <consortium name="Genoscope"/>
            <consortium name="Whitehead Institute Centre for Genome Research"/>
        </authorList>
    </citation>
    <scope>NUCLEOTIDE SEQUENCE</scope>
</reference>
<sequence>GDSVKIGEIIYKLKTPKNPELVPVKHILDSPPQAVAYHLRWILQKDLLGQDIFLIGPPGPLRRSIAMQYLELTRREVEYVALSRDTTESDLKQRREIRAGTAFYIDQCAVRAATQGRVLILDGLEKAERNVLPVLNNLLENREMQLEDGRFLMSANRYDKLLQEHPKEVLDSWKIVRVSEDFRVIALGLPVPKYKGNPLDPPLRSRFQARNISYLPFKDQLELLYKVGTNIASERISQLLAAATTLCSQESSSIGLPDFPVDNLLPAVQVLVGKALHYAFLTLLGDKAHLKTFYICLPLQNTFPAISSQQLVQRLYPYNNMLNKEGCKAVEGVLSRFELMDGHPIPAPSSILSVTSSRDLEGHAEVTLRVADKDIPLQVPAGTKQLNPPKRSSTFISTPSHSQLLAEMIQSHIGKDICVIGPKGCGKSVVAREFAELLGYSIEPVMLYQDMTARDLLQQRYTLPNGDTAWRPSPLVSAAIEGKLLISGWNSQGKPGHPGRAFSGASPSSKNSQQWLNAELLPMFLYHTVTPLIKAEELDLILGLHLKVMEEMLKDFLLGEHLLLVGNQGVGKNKIVDRFLQLLNRPREYLQLHSCHSVDNPKPTAELSMLKQYGPDVPDATLRKLVAVFGELRSMADQGTINYPYSVREVVSIVKHLQKFPHEGLASVVSNVFDFDSYNKDMREVLYEVLHKHGIPVGAKPTSVKLAKELPLPQISMTGRWTTNHSSNDGRTLLCPTERHSAEIKPYPCHRQESRALTFAEEKAHWQIPMNETNIICHVNARDADVSIPDMVSCEQLPNENLSIAMGQKIAFPNRLLADAGSFVRIIVGFPDAVSPIEVYSFTRPVSLTSVKNNESGPHMFLRGGLRSTSPRRQNCASLLSANQVIRALPPSKVPLKDVYPKDVTPPMTAGYLEVVDLNFKKVKYIPIPRSNSVSPYTNWLSKMSETDVVMAVLGSGAVVTVDMGGHARLWETGYESLQRSLTEWKNMIGTESPVQITIERESGQDVTAPKHGKVDPSNAPHIGGNQWAGGTGGRDTAGLGGKGGPYRLDSGHTVYQVSQAEKDAVPEEVRRAAREMAEKAFKDRLREIDMSEYDAATYERFSNAVQRQVQSLRIILESLQVGSPYEKAKRLRVLTDVSGSMYRFNGVDGRLERSMEAVCMVMEALEGFEQKFKYDIVGHSGDSHNIELVRADKIPKNNKERLKVLKIMHAHSQFCMSGDYTLEATDASIKELAQEEADEHFLVVLSDANLERYGIRPERFANVLTSDPEVNAFVIFIGSLGDQAERLQKTLPAGRTFVVMDTQKIPQTLQQIFTSTVL</sequence>